<dbReference type="Pfam" id="PF03031">
    <property type="entry name" value="NIF"/>
    <property type="match status" value="1"/>
</dbReference>
<dbReference type="SUPFAM" id="SSF56784">
    <property type="entry name" value="HAD-like"/>
    <property type="match status" value="1"/>
</dbReference>
<dbReference type="NCBIfam" id="TIGR02251">
    <property type="entry name" value="HIF-SF_euk"/>
    <property type="match status" value="1"/>
</dbReference>
<dbReference type="GO" id="GO:0034198">
    <property type="term" value="P:cellular response to amino acid starvation"/>
    <property type="evidence" value="ECO:0007669"/>
    <property type="project" value="UniProtKB-ARBA"/>
</dbReference>
<feature type="compositionally biased region" description="Low complexity" evidence="1">
    <location>
        <begin position="115"/>
        <end position="128"/>
    </location>
</feature>
<dbReference type="AlphaFoldDB" id="A0A1B7NER8"/>
<evidence type="ECO:0000313" key="3">
    <source>
        <dbReference type="EMBL" id="OAX43284.1"/>
    </source>
</evidence>
<dbReference type="Gene3D" id="3.40.50.1000">
    <property type="entry name" value="HAD superfamily/HAD-like"/>
    <property type="match status" value="1"/>
</dbReference>
<dbReference type="EMBL" id="KV448140">
    <property type="protein sequence ID" value="OAX43284.1"/>
    <property type="molecule type" value="Genomic_DNA"/>
</dbReference>
<gene>
    <name evidence="3" type="ORF">K503DRAFT_180764</name>
</gene>
<dbReference type="GO" id="GO:1904262">
    <property type="term" value="P:negative regulation of TORC1 signaling"/>
    <property type="evidence" value="ECO:0007669"/>
    <property type="project" value="UniProtKB-ARBA"/>
</dbReference>
<feature type="compositionally biased region" description="Low complexity" evidence="1">
    <location>
        <begin position="190"/>
        <end position="202"/>
    </location>
</feature>
<dbReference type="GO" id="GO:0009651">
    <property type="term" value="P:response to salt stress"/>
    <property type="evidence" value="ECO:0007669"/>
    <property type="project" value="UniProtKB-ARBA"/>
</dbReference>
<dbReference type="PANTHER" id="PTHR12210">
    <property type="entry name" value="DULLARD PROTEIN PHOSPHATASE"/>
    <property type="match status" value="1"/>
</dbReference>
<dbReference type="InParanoid" id="A0A1B7NER8"/>
<dbReference type="GO" id="GO:0045944">
    <property type="term" value="P:positive regulation of transcription by RNA polymerase II"/>
    <property type="evidence" value="ECO:0007669"/>
    <property type="project" value="UniProtKB-ARBA"/>
</dbReference>
<evidence type="ECO:0000313" key="4">
    <source>
        <dbReference type="Proteomes" id="UP000092154"/>
    </source>
</evidence>
<dbReference type="GO" id="GO:0016791">
    <property type="term" value="F:phosphatase activity"/>
    <property type="evidence" value="ECO:0007669"/>
    <property type="project" value="InterPro"/>
</dbReference>
<feature type="compositionally biased region" description="Basic and acidic residues" evidence="1">
    <location>
        <begin position="139"/>
        <end position="155"/>
    </location>
</feature>
<feature type="domain" description="FCP1 homology" evidence="2">
    <location>
        <begin position="364"/>
        <end position="522"/>
    </location>
</feature>
<sequence length="536" mass="57253">MAPQGSPPADDDVAHEQASHIVSPSGNGTASVDASAPAHKQSLTSSVEADKNNSPNPSNTVSTFVSPGERENTKSSDKDKDKGSLATTVQTQQNTTSTTAASSTTRRFSRKSKPASKTTKSSTTSSGSAQEKAVTSNNHSRDENKSLKGSQKKESFITKLVRKLVPCVAPSDRTHAIDIDVDAATRHGAADAANGRPAPAADVSVPDEKQGEVKEQEREKPTPLAIDVSPSSNTAEVDVIVPPTPTKVLLPISETEGVTSGAVQPPGSTGVDIFSPPSPSHLDATHTTPGGTQSHAGDTSHTATDSEGSFTDEEAQGETEEPEVEEVEPMEEDDEDTLILNGGAGIPIGPDGEPRPLLPPIAPQHVGRKCLVLDLDETLVHSSFKSIQHADYVVPVEIEYHWHNVYVIKRPGVDNFLKKMGEIYEVVVFTASLSKYADPVLDKLDIHQVVSHRLFRESCYNHKGNYVKDLSQLGRPIADTIILDNSPASYIFHPNNAVPVSSWFNDPHDTELTDLCPFLTDLAEVKDVRGVLDGGL</sequence>
<feature type="region of interest" description="Disordered" evidence="1">
    <location>
        <begin position="258"/>
        <end position="353"/>
    </location>
</feature>
<dbReference type="OrthoDB" id="277011at2759"/>
<dbReference type="InterPro" id="IPR036412">
    <property type="entry name" value="HAD-like_sf"/>
</dbReference>
<feature type="compositionally biased region" description="Polar residues" evidence="1">
    <location>
        <begin position="20"/>
        <end position="32"/>
    </location>
</feature>
<reference evidence="3 4" key="1">
    <citation type="submission" date="2016-06" db="EMBL/GenBank/DDBJ databases">
        <title>Comparative genomics of the ectomycorrhizal sister species Rhizopogon vinicolor and Rhizopogon vesiculosus (Basidiomycota: Boletales) reveals a divergence of the mating type B locus.</title>
        <authorList>
            <consortium name="DOE Joint Genome Institute"/>
            <person name="Mujic A.B."/>
            <person name="Kuo A."/>
            <person name="Tritt A."/>
            <person name="Lipzen A."/>
            <person name="Chen C."/>
            <person name="Johnson J."/>
            <person name="Sharma A."/>
            <person name="Barry K."/>
            <person name="Grigoriev I.V."/>
            <person name="Spatafora J.W."/>
        </authorList>
    </citation>
    <scope>NUCLEOTIDE SEQUENCE [LARGE SCALE GENOMIC DNA]</scope>
    <source>
        <strain evidence="3 4">AM-OR11-026</strain>
    </source>
</reference>
<organism evidence="3 4">
    <name type="scientific">Rhizopogon vinicolor AM-OR11-026</name>
    <dbReference type="NCBI Taxonomy" id="1314800"/>
    <lineage>
        <taxon>Eukaryota</taxon>
        <taxon>Fungi</taxon>
        <taxon>Dikarya</taxon>
        <taxon>Basidiomycota</taxon>
        <taxon>Agaricomycotina</taxon>
        <taxon>Agaricomycetes</taxon>
        <taxon>Agaricomycetidae</taxon>
        <taxon>Boletales</taxon>
        <taxon>Suillineae</taxon>
        <taxon>Rhizopogonaceae</taxon>
        <taxon>Rhizopogon</taxon>
    </lineage>
</organism>
<dbReference type="InterPro" id="IPR004274">
    <property type="entry name" value="FCP1_dom"/>
</dbReference>
<dbReference type="STRING" id="1314800.A0A1B7NER8"/>
<keyword evidence="4" id="KW-1185">Reference proteome</keyword>
<dbReference type="InterPro" id="IPR011948">
    <property type="entry name" value="Dullard_phosphatase"/>
</dbReference>
<feature type="compositionally biased region" description="Acidic residues" evidence="1">
    <location>
        <begin position="310"/>
        <end position="337"/>
    </location>
</feature>
<feature type="compositionally biased region" description="Low complexity" evidence="1">
    <location>
        <begin position="84"/>
        <end position="105"/>
    </location>
</feature>
<accession>A0A1B7NER8</accession>
<feature type="compositionally biased region" description="Polar residues" evidence="1">
    <location>
        <begin position="285"/>
        <end position="309"/>
    </location>
</feature>
<name>A0A1B7NER8_9AGAM</name>
<dbReference type="FunFam" id="3.40.50.1000:FF:000043">
    <property type="entry name" value="General stress response phosphoprotein phosphatase Psr1/2"/>
    <property type="match status" value="1"/>
</dbReference>
<dbReference type="InterPro" id="IPR023214">
    <property type="entry name" value="HAD_sf"/>
</dbReference>
<evidence type="ECO:0000256" key="1">
    <source>
        <dbReference type="SAM" id="MobiDB-lite"/>
    </source>
</evidence>
<feature type="region of interest" description="Disordered" evidence="1">
    <location>
        <begin position="1"/>
        <end position="155"/>
    </location>
</feature>
<dbReference type="CDD" id="cd07521">
    <property type="entry name" value="HAD_FCP1-like"/>
    <property type="match status" value="1"/>
</dbReference>
<dbReference type="Proteomes" id="UP000092154">
    <property type="component" value="Unassembled WGS sequence"/>
</dbReference>
<feature type="compositionally biased region" description="Basic and acidic residues" evidence="1">
    <location>
        <begin position="206"/>
        <end position="221"/>
    </location>
</feature>
<dbReference type="SMART" id="SM00577">
    <property type="entry name" value="CPDc"/>
    <property type="match status" value="1"/>
</dbReference>
<proteinExistence type="predicted"/>
<feature type="compositionally biased region" description="Basic and acidic residues" evidence="1">
    <location>
        <begin position="68"/>
        <end position="83"/>
    </location>
</feature>
<dbReference type="PROSITE" id="PS50969">
    <property type="entry name" value="FCP1"/>
    <property type="match status" value="1"/>
</dbReference>
<protein>
    <submittedName>
        <fullName evidence="3">NIF-domain-containing protein</fullName>
    </submittedName>
</protein>
<evidence type="ECO:0000259" key="2">
    <source>
        <dbReference type="PROSITE" id="PS50969"/>
    </source>
</evidence>
<feature type="region of interest" description="Disordered" evidence="1">
    <location>
        <begin position="188"/>
        <end position="239"/>
    </location>
</feature>
<dbReference type="InterPro" id="IPR050365">
    <property type="entry name" value="TIM50"/>
</dbReference>